<organism evidence="2">
    <name type="scientific">Laccaria bicolor (strain S238N-H82 / ATCC MYA-4686)</name>
    <name type="common">Bicoloured deceiver</name>
    <name type="synonym">Laccaria laccata var. bicolor</name>
    <dbReference type="NCBI Taxonomy" id="486041"/>
    <lineage>
        <taxon>Eukaryota</taxon>
        <taxon>Fungi</taxon>
        <taxon>Dikarya</taxon>
        <taxon>Basidiomycota</taxon>
        <taxon>Agaricomycotina</taxon>
        <taxon>Agaricomycetes</taxon>
        <taxon>Agaricomycetidae</taxon>
        <taxon>Agaricales</taxon>
        <taxon>Agaricineae</taxon>
        <taxon>Hydnangiaceae</taxon>
        <taxon>Laccaria</taxon>
    </lineage>
</organism>
<evidence type="ECO:0000313" key="2">
    <source>
        <dbReference type="Proteomes" id="UP000001194"/>
    </source>
</evidence>
<dbReference type="AlphaFoldDB" id="B0D6S9"/>
<dbReference type="EMBL" id="DS547099">
    <property type="protein sequence ID" value="EDR09276.1"/>
    <property type="molecule type" value="Genomic_DNA"/>
</dbReference>
<dbReference type="HOGENOM" id="CLU_1886110_0_0_1"/>
<proteinExistence type="predicted"/>
<gene>
    <name evidence="1" type="ORF">LACBIDRAFT_325951</name>
</gene>
<dbReference type="KEGG" id="lbc:LACBIDRAFT_325951"/>
<reference evidence="1 2" key="1">
    <citation type="journal article" date="2008" name="Nature">
        <title>The genome of Laccaria bicolor provides insights into mycorrhizal symbiosis.</title>
        <authorList>
            <person name="Martin F."/>
            <person name="Aerts A."/>
            <person name="Ahren D."/>
            <person name="Brun A."/>
            <person name="Danchin E.G.J."/>
            <person name="Duchaussoy F."/>
            <person name="Gibon J."/>
            <person name="Kohler A."/>
            <person name="Lindquist E."/>
            <person name="Pereda V."/>
            <person name="Salamov A."/>
            <person name="Shapiro H.J."/>
            <person name="Wuyts J."/>
            <person name="Blaudez D."/>
            <person name="Buee M."/>
            <person name="Brokstein P."/>
            <person name="Canbaeck B."/>
            <person name="Cohen D."/>
            <person name="Courty P.E."/>
            <person name="Coutinho P.M."/>
            <person name="Delaruelle C."/>
            <person name="Detter J.C."/>
            <person name="Deveau A."/>
            <person name="DiFazio S."/>
            <person name="Duplessis S."/>
            <person name="Fraissinet-Tachet L."/>
            <person name="Lucic E."/>
            <person name="Frey-Klett P."/>
            <person name="Fourrey C."/>
            <person name="Feussner I."/>
            <person name="Gay G."/>
            <person name="Grimwood J."/>
            <person name="Hoegger P.J."/>
            <person name="Jain P."/>
            <person name="Kilaru S."/>
            <person name="Labbe J."/>
            <person name="Lin Y.C."/>
            <person name="Legue V."/>
            <person name="Le Tacon F."/>
            <person name="Marmeisse R."/>
            <person name="Melayah D."/>
            <person name="Montanini B."/>
            <person name="Muratet M."/>
            <person name="Nehls U."/>
            <person name="Niculita-Hirzel H."/>
            <person name="Oudot-Le Secq M.P."/>
            <person name="Peter M."/>
            <person name="Quesneville H."/>
            <person name="Rajashekar B."/>
            <person name="Reich M."/>
            <person name="Rouhier N."/>
            <person name="Schmutz J."/>
            <person name="Yin T."/>
            <person name="Chalot M."/>
            <person name="Henrissat B."/>
            <person name="Kuees U."/>
            <person name="Lucas S."/>
            <person name="Van de Peer Y."/>
            <person name="Podila G.K."/>
            <person name="Polle A."/>
            <person name="Pukkila P.J."/>
            <person name="Richardson P.M."/>
            <person name="Rouze P."/>
            <person name="Sanders I.R."/>
            <person name="Stajich J.E."/>
            <person name="Tunlid A."/>
            <person name="Tuskan G."/>
            <person name="Grigoriev I.V."/>
        </authorList>
    </citation>
    <scope>NUCLEOTIDE SEQUENCE [LARGE SCALE GENOMIC DNA]</scope>
    <source>
        <strain evidence="2">S238N-H82 / ATCC MYA-4686</strain>
    </source>
</reference>
<dbReference type="RefSeq" id="XP_001879625.1">
    <property type="nucleotide sequence ID" value="XM_001879590.1"/>
</dbReference>
<protein>
    <submittedName>
        <fullName evidence="1">Predicted protein</fullName>
    </submittedName>
</protein>
<dbReference type="Proteomes" id="UP000001194">
    <property type="component" value="Unassembled WGS sequence"/>
</dbReference>
<dbReference type="InParanoid" id="B0D6S9"/>
<name>B0D6S9_LACBS</name>
<accession>B0D6S9</accession>
<evidence type="ECO:0000313" key="1">
    <source>
        <dbReference type="EMBL" id="EDR09276.1"/>
    </source>
</evidence>
<dbReference type="GeneID" id="6075614"/>
<keyword evidence="2" id="KW-1185">Reference proteome</keyword>
<sequence>MELHTARRDDPSPYCHSQSLACLLDPFFASHEWPEVMFCRMLKDESAKITYMESTWFAPGFAWNTEFLETAYIFLPDVERFQEPHLSPTENAATFCTSYLARINDLLHRPHVMVHDRGFYDSTSNDASYLSHDSV</sequence>